<dbReference type="AlphaFoldDB" id="A0AAW1YRQ9"/>
<keyword evidence="3" id="KW-1185">Reference proteome</keyword>
<evidence type="ECO:0000256" key="1">
    <source>
        <dbReference type="SAM" id="MobiDB-lite"/>
    </source>
</evidence>
<reference evidence="2 3" key="1">
    <citation type="journal article" date="2023" name="G3 (Bethesda)">
        <title>A chromosome-length genome assembly and annotation of blackberry (Rubus argutus, cv. 'Hillquist').</title>
        <authorList>
            <person name="Bruna T."/>
            <person name="Aryal R."/>
            <person name="Dudchenko O."/>
            <person name="Sargent D.J."/>
            <person name="Mead D."/>
            <person name="Buti M."/>
            <person name="Cavallini A."/>
            <person name="Hytonen T."/>
            <person name="Andres J."/>
            <person name="Pham M."/>
            <person name="Weisz D."/>
            <person name="Mascagni F."/>
            <person name="Usai G."/>
            <person name="Natali L."/>
            <person name="Bassil N."/>
            <person name="Fernandez G.E."/>
            <person name="Lomsadze A."/>
            <person name="Armour M."/>
            <person name="Olukolu B."/>
            <person name="Poorten T."/>
            <person name="Britton C."/>
            <person name="Davik J."/>
            <person name="Ashrafi H."/>
            <person name="Aiden E.L."/>
            <person name="Borodovsky M."/>
            <person name="Worthington M."/>
        </authorList>
    </citation>
    <scope>NUCLEOTIDE SEQUENCE [LARGE SCALE GENOMIC DNA]</scope>
    <source>
        <strain evidence="2">PI 553951</strain>
    </source>
</reference>
<dbReference type="EMBL" id="JBEDUW010000001">
    <property type="protein sequence ID" value="KAK9951176.1"/>
    <property type="molecule type" value="Genomic_DNA"/>
</dbReference>
<evidence type="ECO:0000313" key="3">
    <source>
        <dbReference type="Proteomes" id="UP001457282"/>
    </source>
</evidence>
<feature type="region of interest" description="Disordered" evidence="1">
    <location>
        <begin position="60"/>
        <end position="102"/>
    </location>
</feature>
<gene>
    <name evidence="2" type="ORF">M0R45_006634</name>
</gene>
<protein>
    <submittedName>
        <fullName evidence="2">Uncharacterized protein</fullName>
    </submittedName>
</protein>
<accession>A0AAW1YRQ9</accession>
<comment type="caution">
    <text evidence="2">The sequence shown here is derived from an EMBL/GenBank/DDBJ whole genome shotgun (WGS) entry which is preliminary data.</text>
</comment>
<proteinExistence type="predicted"/>
<evidence type="ECO:0000313" key="2">
    <source>
        <dbReference type="EMBL" id="KAK9951176.1"/>
    </source>
</evidence>
<dbReference type="Proteomes" id="UP001457282">
    <property type="component" value="Unassembled WGS sequence"/>
</dbReference>
<name>A0AAW1YRQ9_RUBAR</name>
<sequence>METGTPPRGWFDAIDGVDMAGFLRGRRLGIEHGLEADGKRDTELGLDLILGSTAAAWTRSMEAEQRRRARRGQSSSPAGNDGGGDVVSNGSMPWGGEETSVWSGSSWRRRRGLMVLTAAEVWVGFPSFLLLPCRFSFCLYGSDMADWTRLVEEGRLIYGWV</sequence>
<organism evidence="2 3">
    <name type="scientific">Rubus argutus</name>
    <name type="common">Southern blackberry</name>
    <dbReference type="NCBI Taxonomy" id="59490"/>
    <lineage>
        <taxon>Eukaryota</taxon>
        <taxon>Viridiplantae</taxon>
        <taxon>Streptophyta</taxon>
        <taxon>Embryophyta</taxon>
        <taxon>Tracheophyta</taxon>
        <taxon>Spermatophyta</taxon>
        <taxon>Magnoliopsida</taxon>
        <taxon>eudicotyledons</taxon>
        <taxon>Gunneridae</taxon>
        <taxon>Pentapetalae</taxon>
        <taxon>rosids</taxon>
        <taxon>fabids</taxon>
        <taxon>Rosales</taxon>
        <taxon>Rosaceae</taxon>
        <taxon>Rosoideae</taxon>
        <taxon>Rosoideae incertae sedis</taxon>
        <taxon>Rubus</taxon>
    </lineage>
</organism>